<dbReference type="SUPFAM" id="SSF57889">
    <property type="entry name" value="Cysteine-rich domain"/>
    <property type="match status" value="1"/>
</dbReference>
<dbReference type="SMART" id="SM00228">
    <property type="entry name" value="PDZ"/>
    <property type="match status" value="1"/>
</dbReference>
<keyword evidence="4" id="KW-0862">Zinc</keyword>
<protein>
    <submittedName>
        <fullName evidence="12">PDZ domain containing 8</fullName>
    </submittedName>
</protein>
<feature type="region of interest" description="Disordered" evidence="8">
    <location>
        <begin position="54"/>
        <end position="108"/>
    </location>
</feature>
<keyword evidence="2" id="KW-0813">Transport</keyword>
<dbReference type="InterPro" id="IPR036034">
    <property type="entry name" value="PDZ_sf"/>
</dbReference>
<dbReference type="PANTHER" id="PTHR21519:SF1">
    <property type="entry name" value="PDZ DOMAIN-CONTAINING PROTEIN 8"/>
    <property type="match status" value="1"/>
</dbReference>
<name>A0A8C1H4W3_CYPCA</name>
<dbReference type="InterPro" id="IPR041489">
    <property type="entry name" value="PDZ_6"/>
</dbReference>
<feature type="domain" description="SMP-LTD" evidence="11">
    <location>
        <begin position="109"/>
        <end position="299"/>
    </location>
</feature>
<dbReference type="Gene3D" id="2.30.42.10">
    <property type="match status" value="1"/>
</dbReference>
<dbReference type="CDD" id="cd20825">
    <property type="entry name" value="C1_PDZD8"/>
    <property type="match status" value="1"/>
</dbReference>
<dbReference type="InterPro" id="IPR031468">
    <property type="entry name" value="SMP_LBD"/>
</dbReference>
<feature type="domain" description="PDZ" evidence="10">
    <location>
        <begin position="330"/>
        <end position="413"/>
    </location>
</feature>
<dbReference type="GO" id="GO:1990456">
    <property type="term" value="P:mitochondrion-endoplasmic reticulum membrane tethering"/>
    <property type="evidence" value="ECO:0007669"/>
    <property type="project" value="InterPro"/>
</dbReference>
<dbReference type="InterPro" id="IPR001478">
    <property type="entry name" value="PDZ"/>
</dbReference>
<dbReference type="AlphaFoldDB" id="A0A8C1H4W3"/>
<dbReference type="GO" id="GO:0046872">
    <property type="term" value="F:metal ion binding"/>
    <property type="evidence" value="ECO:0007669"/>
    <property type="project" value="UniProtKB-KW"/>
</dbReference>
<reference evidence="12" key="2">
    <citation type="submission" date="2025-09" db="UniProtKB">
        <authorList>
            <consortium name="Ensembl"/>
        </authorList>
    </citation>
    <scope>IDENTIFICATION</scope>
</reference>
<dbReference type="PROSITE" id="PS50106">
    <property type="entry name" value="PDZ"/>
    <property type="match status" value="1"/>
</dbReference>
<evidence type="ECO:0000259" key="11">
    <source>
        <dbReference type="PROSITE" id="PS51847"/>
    </source>
</evidence>
<feature type="compositionally biased region" description="Low complexity" evidence="8">
    <location>
        <begin position="962"/>
        <end position="977"/>
    </location>
</feature>
<dbReference type="InterPro" id="IPR046349">
    <property type="entry name" value="C1-like_sf"/>
</dbReference>
<evidence type="ECO:0000256" key="5">
    <source>
        <dbReference type="ARBA" id="ARBA00023055"/>
    </source>
</evidence>
<proteinExistence type="predicted"/>
<evidence type="ECO:0000256" key="6">
    <source>
        <dbReference type="ARBA" id="ARBA00023121"/>
    </source>
</evidence>
<evidence type="ECO:0000259" key="9">
    <source>
        <dbReference type="PROSITE" id="PS50081"/>
    </source>
</evidence>
<comment type="subcellular location">
    <subcellularLocation>
        <location evidence="1">Membrane</location>
    </subcellularLocation>
</comment>
<evidence type="ECO:0000256" key="7">
    <source>
        <dbReference type="ARBA" id="ARBA00023136"/>
    </source>
</evidence>
<evidence type="ECO:0000256" key="2">
    <source>
        <dbReference type="ARBA" id="ARBA00022448"/>
    </source>
</evidence>
<dbReference type="GO" id="GO:0005789">
    <property type="term" value="C:endoplasmic reticulum membrane"/>
    <property type="evidence" value="ECO:0007669"/>
    <property type="project" value="UniProtKB-ARBA"/>
</dbReference>
<keyword evidence="6" id="KW-0446">Lipid-binding</keyword>
<evidence type="ECO:0000259" key="10">
    <source>
        <dbReference type="PROSITE" id="PS50106"/>
    </source>
</evidence>
<accession>A0A8C1H4W3</accession>
<dbReference type="CDD" id="cd21674">
    <property type="entry name" value="SMP_PDZD8"/>
    <property type="match status" value="1"/>
</dbReference>
<dbReference type="GeneTree" id="ENSGT00390000017746"/>
<keyword evidence="7" id="KW-0472">Membrane</keyword>
<feature type="region of interest" description="Disordered" evidence="8">
    <location>
        <begin position="932"/>
        <end position="980"/>
    </location>
</feature>
<dbReference type="Pfam" id="PF00130">
    <property type="entry name" value="C1_1"/>
    <property type="match status" value="1"/>
</dbReference>
<dbReference type="GO" id="GO:0008289">
    <property type="term" value="F:lipid binding"/>
    <property type="evidence" value="ECO:0007669"/>
    <property type="project" value="UniProtKB-KW"/>
</dbReference>
<evidence type="ECO:0000256" key="1">
    <source>
        <dbReference type="ARBA" id="ARBA00004370"/>
    </source>
</evidence>
<dbReference type="Pfam" id="PF17820">
    <property type="entry name" value="PDZ_6"/>
    <property type="match status" value="1"/>
</dbReference>
<dbReference type="GO" id="GO:0044233">
    <property type="term" value="C:mitochondria-associated endoplasmic reticulum membrane contact site"/>
    <property type="evidence" value="ECO:0007669"/>
    <property type="project" value="InterPro"/>
</dbReference>
<feature type="compositionally biased region" description="Pro residues" evidence="8">
    <location>
        <begin position="543"/>
        <end position="565"/>
    </location>
</feature>
<dbReference type="Ensembl" id="ENSCCRT00000026271.2">
    <property type="protein sequence ID" value="ENSCCRP00000024198.2"/>
    <property type="gene ID" value="ENSCCRG00000013188.2"/>
</dbReference>
<evidence type="ECO:0000256" key="8">
    <source>
        <dbReference type="SAM" id="MobiDB-lite"/>
    </source>
</evidence>
<feature type="compositionally biased region" description="Polar residues" evidence="8">
    <location>
        <begin position="571"/>
        <end position="581"/>
    </location>
</feature>
<keyword evidence="13" id="KW-1185">Reference proteome</keyword>
<dbReference type="PROSITE" id="PS51847">
    <property type="entry name" value="SMP"/>
    <property type="match status" value="1"/>
</dbReference>
<dbReference type="SUPFAM" id="SSF50156">
    <property type="entry name" value="PDZ domain-like"/>
    <property type="match status" value="1"/>
</dbReference>
<dbReference type="Proteomes" id="UP001108240">
    <property type="component" value="Unplaced"/>
</dbReference>
<dbReference type="PANTHER" id="PTHR21519">
    <property type="entry name" value="PDZ DOMAIN-CONTAINING PROTEIN 8"/>
    <property type="match status" value="1"/>
</dbReference>
<dbReference type="SMART" id="SM00109">
    <property type="entry name" value="C1"/>
    <property type="match status" value="1"/>
</dbReference>
<dbReference type="PROSITE" id="PS50081">
    <property type="entry name" value="ZF_DAG_PE_2"/>
    <property type="match status" value="1"/>
</dbReference>
<feature type="compositionally biased region" description="Polar residues" evidence="8">
    <location>
        <begin position="54"/>
        <end position="71"/>
    </location>
</feature>
<dbReference type="InterPro" id="IPR002219">
    <property type="entry name" value="PKC_DAG/PE"/>
</dbReference>
<organism evidence="12 13">
    <name type="scientific">Cyprinus carpio carpio</name>
    <dbReference type="NCBI Taxonomy" id="630221"/>
    <lineage>
        <taxon>Eukaryota</taxon>
        <taxon>Metazoa</taxon>
        <taxon>Chordata</taxon>
        <taxon>Craniata</taxon>
        <taxon>Vertebrata</taxon>
        <taxon>Euteleostomi</taxon>
        <taxon>Actinopterygii</taxon>
        <taxon>Neopterygii</taxon>
        <taxon>Teleostei</taxon>
        <taxon>Ostariophysi</taxon>
        <taxon>Cypriniformes</taxon>
        <taxon>Cyprinidae</taxon>
        <taxon>Cyprininae</taxon>
        <taxon>Cyprinus</taxon>
    </lineage>
</organism>
<reference evidence="12" key="1">
    <citation type="submission" date="2025-08" db="UniProtKB">
        <authorList>
            <consortium name="Ensembl"/>
        </authorList>
    </citation>
    <scope>IDENTIFICATION</scope>
</reference>
<dbReference type="Gene3D" id="3.30.60.20">
    <property type="match status" value="1"/>
</dbReference>
<keyword evidence="3" id="KW-0479">Metal-binding</keyword>
<sequence length="1136" mass="126395">MIYLILISAFSGAIVTLLLQLLLLYRRSPEPIARTVQYVKAVPDPALKDYFSNQQAESTQQQSDITASASKQPEAASPKQQETTVPGSSPKQQPSSPPPSLSDPQQTSKAETCDFLNAIFLFLFRELRDTPVVRHWITKKIKVEFEELLQTKTAGRLLEGLSLRDISLGNSVPVFKTARLMKPVALTEDNMPEELNFEVDLEYNGGFHLAIDVDLVFGKSAYLFVKMTRVAGRLKLQFTRMPFTHWSFSFLEDPLIDFEVKSQFEGRPLPQLTSIIVNQLKRVVKKKHTLPNYKIRLFILGSYERETHVHCTLELSSDEWREKTRSSIKETEVIKGPSGSVGMTFRHVPASDGDTVHVSIETVTPNSPAALADLQRGDRLIAIGGVKVTSSVQVPKLLKQAGERVIVLYERPVRHQVPTLGLGTLQETLGPVEEPSYLHQPGGYEEDPAPITTLDISENRDNDSEFEELIVESKSTAVPVTVDTKEDFLLSVNQSPKKTVANLAKPLGSISPILNRRLNLQSPLKPQPKESPKAPTLKTAEPYEPPQRPTVPPPPPPARPPVPPRPHIKVTSASSETQSLVEGNEPAVEKSPEKMQPTPANGDKPVEKIAVKSQEPKPLSKNPEPVEEIPNIPATNKQDSAKDKISESSSNTRDSLDEQGLWESSETMYRSRAARWNKASVILEVESHHKFLNVALWCKDPFKLGSLLCLGHVSLRLEHIALECLAMSSAEYQSTFRLCAPEPRASVSRTALRNLSTHKGFNEKLCYGDVTLNFTYLADGETDLSSGLVEREREGSLQEENLKDREKEREQVLIVTRDEPSYSGMQIGEMRHNFQDTQFQNPTWCEYCKKKVWTKAASQCMTCSYVCHKKCQEKCLTEHPYCVAASDRRGADPEAKSTINRATTGLTRHIINTSSRLLNLRQVPKARLAEQGAEMGPGVVEPSPKHTPNTSDNESSDTETYAGASPSKQPPGSSGSKLVRKEGGLDDSVFIAVKEIGRDLYRGLPTDERSQKLEFMLDKLQQEIDHELEHNNSLSVEERETVDSRHKALILAALAKSGERLQALTLLMIHYRAGIEDLESVESTSPSEQHGFPKAKAEGLEALMGTEVYDSDICSPVDVQMLDEITEEQICVEALP</sequence>
<dbReference type="InterPro" id="IPR058801">
    <property type="entry name" value="PDZD8_N"/>
</dbReference>
<evidence type="ECO:0000256" key="3">
    <source>
        <dbReference type="ARBA" id="ARBA00022723"/>
    </source>
</evidence>
<dbReference type="InterPro" id="IPR039275">
    <property type="entry name" value="PDZD8"/>
</dbReference>
<dbReference type="GO" id="GO:0006869">
    <property type="term" value="P:lipid transport"/>
    <property type="evidence" value="ECO:0007669"/>
    <property type="project" value="UniProtKB-KW"/>
</dbReference>
<dbReference type="Pfam" id="PF26547">
    <property type="entry name" value="PDZD8_N"/>
    <property type="match status" value="1"/>
</dbReference>
<evidence type="ECO:0000313" key="12">
    <source>
        <dbReference type="Ensembl" id="ENSCCRP00000024198.2"/>
    </source>
</evidence>
<feature type="region of interest" description="Disordered" evidence="8">
    <location>
        <begin position="522"/>
        <end position="659"/>
    </location>
</feature>
<dbReference type="GO" id="GO:0051560">
    <property type="term" value="P:mitochondrial calcium ion homeostasis"/>
    <property type="evidence" value="ECO:0007669"/>
    <property type="project" value="InterPro"/>
</dbReference>
<dbReference type="GO" id="GO:0005739">
    <property type="term" value="C:mitochondrion"/>
    <property type="evidence" value="ECO:0007669"/>
    <property type="project" value="GOC"/>
</dbReference>
<evidence type="ECO:0000256" key="4">
    <source>
        <dbReference type="ARBA" id="ARBA00022833"/>
    </source>
</evidence>
<keyword evidence="5" id="KW-0445">Lipid transport</keyword>
<feature type="domain" description="Phorbol-ester/DAG-type" evidence="9">
    <location>
        <begin position="831"/>
        <end position="882"/>
    </location>
</feature>
<evidence type="ECO:0000313" key="13">
    <source>
        <dbReference type="Proteomes" id="UP001108240"/>
    </source>
</evidence>